<dbReference type="RefSeq" id="XP_002896157.1">
    <property type="nucleotide sequence ID" value="XM_002896111.1"/>
</dbReference>
<proteinExistence type="predicted"/>
<sequence>MPCGAREALDLVVKFYKPPQFPKLVQNGSQWGKFLRLRTEAIATVLVGCAESDDFRVENHPWISDFISFLLDPVVSSENVHSFLILSLPCGRRSVSWTRKFGRLRKCHDVPAAPSLFRCKRPAFHSTTQLTDYGTITTNSIGVAAVEAGVSDNQWPHSHRMIAAACVNEFLLVNRDFLIHSK</sequence>
<reference evidence="2" key="1">
    <citation type="journal article" date="2009" name="Nature">
        <title>Genome sequence and analysis of the Irish potato famine pathogen Phytophthora infestans.</title>
        <authorList>
            <consortium name="The Broad Institute Genome Sequencing Platform"/>
            <person name="Haas B.J."/>
            <person name="Kamoun S."/>
            <person name="Zody M.C."/>
            <person name="Jiang R.H."/>
            <person name="Handsaker R.E."/>
            <person name="Cano L.M."/>
            <person name="Grabherr M."/>
            <person name="Kodira C.D."/>
            <person name="Raffaele S."/>
            <person name="Torto-Alalibo T."/>
            <person name="Bozkurt T.O."/>
            <person name="Ah-Fong A.M."/>
            <person name="Alvarado L."/>
            <person name="Anderson V.L."/>
            <person name="Armstrong M.R."/>
            <person name="Avrova A."/>
            <person name="Baxter L."/>
            <person name="Beynon J."/>
            <person name="Boevink P.C."/>
            <person name="Bollmann S.R."/>
            <person name="Bos J.I."/>
            <person name="Bulone V."/>
            <person name="Cai G."/>
            <person name="Cakir C."/>
            <person name="Carrington J.C."/>
            <person name="Chawner M."/>
            <person name="Conti L."/>
            <person name="Costanzo S."/>
            <person name="Ewan R."/>
            <person name="Fahlgren N."/>
            <person name="Fischbach M.A."/>
            <person name="Fugelstad J."/>
            <person name="Gilroy E.M."/>
            <person name="Gnerre S."/>
            <person name="Green P.J."/>
            <person name="Grenville-Briggs L.J."/>
            <person name="Griffith J."/>
            <person name="Grunwald N.J."/>
            <person name="Horn K."/>
            <person name="Horner N.R."/>
            <person name="Hu C.H."/>
            <person name="Huitema E."/>
            <person name="Jeong D.H."/>
            <person name="Jones A.M."/>
            <person name="Jones J.D."/>
            <person name="Jones R.W."/>
            <person name="Karlsson E.K."/>
            <person name="Kunjeti S.G."/>
            <person name="Lamour K."/>
            <person name="Liu Z."/>
            <person name="Ma L."/>
            <person name="Maclean D."/>
            <person name="Chibucos M.C."/>
            <person name="McDonald H."/>
            <person name="McWalters J."/>
            <person name="Meijer H.J."/>
            <person name="Morgan W."/>
            <person name="Morris P.F."/>
            <person name="Munro C.A."/>
            <person name="O'Neill K."/>
            <person name="Ospina-Giraldo M."/>
            <person name="Pinzon A."/>
            <person name="Pritchard L."/>
            <person name="Ramsahoye B."/>
            <person name="Ren Q."/>
            <person name="Restrepo S."/>
            <person name="Roy S."/>
            <person name="Sadanandom A."/>
            <person name="Savidor A."/>
            <person name="Schornack S."/>
            <person name="Schwartz D.C."/>
            <person name="Schumann U.D."/>
            <person name="Schwessinger B."/>
            <person name="Seyer L."/>
            <person name="Sharpe T."/>
            <person name="Silvar C."/>
            <person name="Song J."/>
            <person name="Studholme D.J."/>
            <person name="Sykes S."/>
            <person name="Thines M."/>
            <person name="van de Vondervoort P.J."/>
            <person name="Phuntumart V."/>
            <person name="Wawra S."/>
            <person name="Weide R."/>
            <person name="Win J."/>
            <person name="Young C."/>
            <person name="Zhou S."/>
            <person name="Fry W."/>
            <person name="Meyers B.C."/>
            <person name="van West P."/>
            <person name="Ristaino J."/>
            <person name="Govers F."/>
            <person name="Birch P.R."/>
            <person name="Whisson S.C."/>
            <person name="Judelson H.S."/>
            <person name="Nusbaum C."/>
        </authorList>
    </citation>
    <scope>NUCLEOTIDE SEQUENCE [LARGE SCALE GENOMIC DNA]</scope>
    <source>
        <strain evidence="2">T30-4</strain>
    </source>
</reference>
<dbReference type="GeneID" id="9467009"/>
<dbReference type="AlphaFoldDB" id="D0P0L9"/>
<organism evidence="1 2">
    <name type="scientific">Phytophthora infestans (strain T30-4)</name>
    <name type="common">Potato late blight agent</name>
    <dbReference type="NCBI Taxonomy" id="403677"/>
    <lineage>
        <taxon>Eukaryota</taxon>
        <taxon>Sar</taxon>
        <taxon>Stramenopiles</taxon>
        <taxon>Oomycota</taxon>
        <taxon>Peronosporomycetes</taxon>
        <taxon>Peronosporales</taxon>
        <taxon>Peronosporaceae</taxon>
        <taxon>Phytophthora</taxon>
    </lineage>
</organism>
<evidence type="ECO:0000313" key="1">
    <source>
        <dbReference type="EMBL" id="EEY52985.1"/>
    </source>
</evidence>
<gene>
    <name evidence="1" type="ORF">PITG_19573</name>
</gene>
<evidence type="ECO:0000313" key="2">
    <source>
        <dbReference type="Proteomes" id="UP000006643"/>
    </source>
</evidence>
<dbReference type="STRING" id="403677.D0P0L9"/>
<dbReference type="Proteomes" id="UP000006643">
    <property type="component" value="Unassembled WGS sequence"/>
</dbReference>
<dbReference type="KEGG" id="pif:PITG_19573"/>
<protein>
    <submittedName>
        <fullName evidence="1">Uncharacterized protein</fullName>
    </submittedName>
</protein>
<keyword evidence="2" id="KW-1185">Reference proteome</keyword>
<dbReference type="EMBL" id="DS028221">
    <property type="protein sequence ID" value="EEY52985.1"/>
    <property type="molecule type" value="Genomic_DNA"/>
</dbReference>
<dbReference type="InParanoid" id="D0P0L9"/>
<dbReference type="HOGENOM" id="CLU_1484770_0_0_1"/>
<accession>D0P0L9</accession>
<dbReference type="eggNOG" id="ENOG502RV82">
    <property type="taxonomic scope" value="Eukaryota"/>
</dbReference>
<dbReference type="VEuPathDB" id="FungiDB:PITG_19573"/>
<name>D0P0L9_PHYIT</name>